<keyword evidence="2" id="KW-1185">Reference proteome</keyword>
<dbReference type="Proteomes" id="UP001259832">
    <property type="component" value="Unassembled WGS sequence"/>
</dbReference>
<protein>
    <recommendedName>
        <fullName evidence="3">RxLR effector protein</fullName>
    </recommendedName>
</protein>
<sequence length="106" mass="12565">MFDDLLKAKGLQVIPFAQLGDLEPKVRTAYLKVLVELEREKIIEITNKVPSMIQKWGDTKSVRLAQYNKWIFSSKDPEYVLEKYPAFFKGYEEFFNNRMTRGYKYA</sequence>
<reference evidence="1" key="1">
    <citation type="submission" date="2023-08" db="EMBL/GenBank/DDBJ databases">
        <title>Reference Genome Resource for the Citrus Pathogen Phytophthora citrophthora.</title>
        <authorList>
            <person name="Moller H."/>
            <person name="Coetzee B."/>
            <person name="Rose L.J."/>
            <person name="Van Niekerk J.M."/>
        </authorList>
    </citation>
    <scope>NUCLEOTIDE SEQUENCE</scope>
    <source>
        <strain evidence="1">STE-U-9442</strain>
    </source>
</reference>
<proteinExistence type="predicted"/>
<gene>
    <name evidence="1" type="ORF">P3T76_001471</name>
</gene>
<dbReference type="EMBL" id="JASMQC010000002">
    <property type="protein sequence ID" value="KAK1947461.1"/>
    <property type="molecule type" value="Genomic_DNA"/>
</dbReference>
<evidence type="ECO:0000313" key="1">
    <source>
        <dbReference type="EMBL" id="KAK1947461.1"/>
    </source>
</evidence>
<evidence type="ECO:0008006" key="3">
    <source>
        <dbReference type="Google" id="ProtNLM"/>
    </source>
</evidence>
<accession>A0AAD9H0S2</accession>
<name>A0AAD9H0S2_9STRA</name>
<organism evidence="1 2">
    <name type="scientific">Phytophthora citrophthora</name>
    <dbReference type="NCBI Taxonomy" id="4793"/>
    <lineage>
        <taxon>Eukaryota</taxon>
        <taxon>Sar</taxon>
        <taxon>Stramenopiles</taxon>
        <taxon>Oomycota</taxon>
        <taxon>Peronosporomycetes</taxon>
        <taxon>Peronosporales</taxon>
        <taxon>Peronosporaceae</taxon>
        <taxon>Phytophthora</taxon>
    </lineage>
</organism>
<evidence type="ECO:0000313" key="2">
    <source>
        <dbReference type="Proteomes" id="UP001259832"/>
    </source>
</evidence>
<dbReference type="AlphaFoldDB" id="A0AAD9H0S2"/>
<comment type="caution">
    <text evidence="1">The sequence shown here is derived from an EMBL/GenBank/DDBJ whole genome shotgun (WGS) entry which is preliminary data.</text>
</comment>